<keyword evidence="1" id="KW-0732">Signal</keyword>
<keyword evidence="3" id="KW-1185">Reference proteome</keyword>
<name>A0ABW4LZ31_9HYPH</name>
<feature type="chain" id="PRO_5047069605" evidence="1">
    <location>
        <begin position="22"/>
        <end position="109"/>
    </location>
</feature>
<comment type="caution">
    <text evidence="2">The sequence shown here is derived from an EMBL/GenBank/DDBJ whole genome shotgun (WGS) entry which is preliminary data.</text>
</comment>
<dbReference type="Proteomes" id="UP001597322">
    <property type="component" value="Unassembled WGS sequence"/>
</dbReference>
<dbReference type="Pfam" id="PF11776">
    <property type="entry name" value="RcnB"/>
    <property type="match status" value="1"/>
</dbReference>
<sequence>MKRFITLLTAATILAAPMAQAQDHRSKAHDRGRTVERTIIEKRTIVKKPRWHRGQKLSRAERARLREIRDYRRYRLSAPPRGYHWVRVENQFLLVGITSGVISSIIAGR</sequence>
<dbReference type="RefSeq" id="WP_377395612.1">
    <property type="nucleotide sequence ID" value="NZ_JBHUEQ010000003.1"/>
</dbReference>
<dbReference type="EMBL" id="JBHUEQ010000003">
    <property type="protein sequence ID" value="MFD1744159.1"/>
    <property type="molecule type" value="Genomic_DNA"/>
</dbReference>
<dbReference type="Gene3D" id="3.10.450.160">
    <property type="entry name" value="inner membrane protein cigr"/>
    <property type="match status" value="1"/>
</dbReference>
<proteinExistence type="predicted"/>
<dbReference type="InterPro" id="IPR024572">
    <property type="entry name" value="RcnB"/>
</dbReference>
<accession>A0ABW4LZ31</accession>
<evidence type="ECO:0000313" key="2">
    <source>
        <dbReference type="EMBL" id="MFD1744159.1"/>
    </source>
</evidence>
<reference evidence="3" key="1">
    <citation type="journal article" date="2019" name="Int. J. Syst. Evol. Microbiol.">
        <title>The Global Catalogue of Microorganisms (GCM) 10K type strain sequencing project: providing services to taxonomists for standard genome sequencing and annotation.</title>
        <authorList>
            <consortium name="The Broad Institute Genomics Platform"/>
            <consortium name="The Broad Institute Genome Sequencing Center for Infectious Disease"/>
            <person name="Wu L."/>
            <person name="Ma J."/>
        </authorList>
    </citation>
    <scope>NUCLEOTIDE SEQUENCE [LARGE SCALE GENOMIC DNA]</scope>
    <source>
        <strain evidence="3">CG52</strain>
    </source>
</reference>
<evidence type="ECO:0000256" key="1">
    <source>
        <dbReference type="SAM" id="SignalP"/>
    </source>
</evidence>
<protein>
    <submittedName>
        <fullName evidence="2">RcnB family protein</fullName>
    </submittedName>
</protein>
<organism evidence="2 3">
    <name type="scientific">Rhizobium helianthi</name>
    <dbReference type="NCBI Taxonomy" id="1132695"/>
    <lineage>
        <taxon>Bacteria</taxon>
        <taxon>Pseudomonadati</taxon>
        <taxon>Pseudomonadota</taxon>
        <taxon>Alphaproteobacteria</taxon>
        <taxon>Hyphomicrobiales</taxon>
        <taxon>Rhizobiaceae</taxon>
        <taxon>Rhizobium/Agrobacterium group</taxon>
        <taxon>Rhizobium</taxon>
    </lineage>
</organism>
<feature type="signal peptide" evidence="1">
    <location>
        <begin position="1"/>
        <end position="21"/>
    </location>
</feature>
<gene>
    <name evidence="2" type="ORF">ACFSE1_01680</name>
</gene>
<evidence type="ECO:0000313" key="3">
    <source>
        <dbReference type="Proteomes" id="UP001597322"/>
    </source>
</evidence>